<dbReference type="GO" id="GO:0019005">
    <property type="term" value="C:SCF ubiquitin ligase complex"/>
    <property type="evidence" value="ECO:0000318"/>
    <property type="project" value="GO_Central"/>
</dbReference>
<dbReference type="KEGG" id="ppp:112273373"/>
<evidence type="ECO:0000313" key="5">
    <source>
        <dbReference type="Proteomes" id="UP000006727"/>
    </source>
</evidence>
<dbReference type="Gramene" id="Pp3c20_4050V3.8">
    <property type="protein sequence ID" value="Pp3c20_4050V3.8"/>
    <property type="gene ID" value="Pp3c20_4050"/>
</dbReference>
<organism evidence="4 5">
    <name type="scientific">Physcomitrium patens</name>
    <name type="common">Spreading-leaved earth moss</name>
    <name type="synonym">Physcomitrella patens</name>
    <dbReference type="NCBI Taxonomy" id="3218"/>
    <lineage>
        <taxon>Eukaryota</taxon>
        <taxon>Viridiplantae</taxon>
        <taxon>Streptophyta</taxon>
        <taxon>Embryophyta</taxon>
        <taxon>Bryophyta</taxon>
        <taxon>Bryophytina</taxon>
        <taxon>Bryopsida</taxon>
        <taxon>Funariidae</taxon>
        <taxon>Funariales</taxon>
        <taxon>Funariaceae</taxon>
        <taxon>Physcomitrium</taxon>
    </lineage>
</organism>
<dbReference type="OrthoDB" id="550575at2759"/>
<dbReference type="GO" id="GO:0031146">
    <property type="term" value="P:SCF-dependent proteasomal ubiquitin-dependent protein catabolic process"/>
    <property type="evidence" value="ECO:0000318"/>
    <property type="project" value="GO_Central"/>
</dbReference>
<feature type="domain" description="Transport inhibitor response 1" evidence="3">
    <location>
        <begin position="95"/>
        <end position="138"/>
    </location>
</feature>
<dbReference type="RefSeq" id="XP_024357832.1">
    <property type="nucleotide sequence ID" value="XM_024502064.2"/>
</dbReference>
<reference evidence="4 5" key="2">
    <citation type="journal article" date="2018" name="Plant J.">
        <title>The Physcomitrella patens chromosome-scale assembly reveals moss genome structure and evolution.</title>
        <authorList>
            <person name="Lang D."/>
            <person name="Ullrich K.K."/>
            <person name="Murat F."/>
            <person name="Fuchs J."/>
            <person name="Jenkins J."/>
            <person name="Haas F.B."/>
            <person name="Piednoel M."/>
            <person name="Gundlach H."/>
            <person name="Van Bel M."/>
            <person name="Meyberg R."/>
            <person name="Vives C."/>
            <person name="Morata J."/>
            <person name="Symeonidi A."/>
            <person name="Hiss M."/>
            <person name="Muchero W."/>
            <person name="Kamisugi Y."/>
            <person name="Saleh O."/>
            <person name="Blanc G."/>
            <person name="Decker E.L."/>
            <person name="van Gessel N."/>
            <person name="Grimwood J."/>
            <person name="Hayes R.D."/>
            <person name="Graham S.W."/>
            <person name="Gunter L.E."/>
            <person name="McDaniel S.F."/>
            <person name="Hoernstein S.N.W."/>
            <person name="Larsson A."/>
            <person name="Li F.W."/>
            <person name="Perroud P.F."/>
            <person name="Phillips J."/>
            <person name="Ranjan P."/>
            <person name="Rokshar D.S."/>
            <person name="Rothfels C.J."/>
            <person name="Schneider L."/>
            <person name="Shu S."/>
            <person name="Stevenson D.W."/>
            <person name="Thummler F."/>
            <person name="Tillich M."/>
            <person name="Villarreal Aguilar J.C."/>
            <person name="Widiez T."/>
            <person name="Wong G.K."/>
            <person name="Wymore A."/>
            <person name="Zhang Y."/>
            <person name="Zimmer A.D."/>
            <person name="Quatrano R.S."/>
            <person name="Mayer K.F.X."/>
            <person name="Goodstein D."/>
            <person name="Casacuberta J.M."/>
            <person name="Vandepoele K."/>
            <person name="Reski R."/>
            <person name="Cuming A.C."/>
            <person name="Tuskan G.A."/>
            <person name="Maumus F."/>
            <person name="Salse J."/>
            <person name="Schmutz J."/>
            <person name="Rensing S.A."/>
        </authorList>
    </citation>
    <scope>NUCLEOTIDE SEQUENCE [LARGE SCALE GENOMIC DNA]</scope>
    <source>
        <strain evidence="4 5">cv. Gransden 2004</strain>
    </source>
</reference>
<dbReference type="SUPFAM" id="SSF52047">
    <property type="entry name" value="RNI-like"/>
    <property type="match status" value="1"/>
</dbReference>
<protein>
    <recommendedName>
        <fullName evidence="6">F-box domain-containing protein</fullName>
    </recommendedName>
</protein>
<dbReference type="SUPFAM" id="SSF81383">
    <property type="entry name" value="F-box domain"/>
    <property type="match status" value="1"/>
</dbReference>
<feature type="region of interest" description="Disordered" evidence="1">
    <location>
        <begin position="1"/>
        <end position="26"/>
    </location>
</feature>
<accession>A0A7I4C1K8</accession>
<dbReference type="Gene3D" id="1.20.1280.50">
    <property type="match status" value="1"/>
</dbReference>
<evidence type="ECO:0000259" key="2">
    <source>
        <dbReference type="Pfam" id="PF18511"/>
    </source>
</evidence>
<name>A0A7I4C1K8_PHYPA</name>
<dbReference type="PANTHER" id="PTHR16134:SF43">
    <property type="entry name" value="CORONATINE-INSENSITIVE PROTEIN 1"/>
    <property type="match status" value="1"/>
</dbReference>
<dbReference type="Proteomes" id="UP000006727">
    <property type="component" value="Chromosome 20"/>
</dbReference>
<proteinExistence type="predicted"/>
<gene>
    <name evidence="4" type="primary">LOC112273373</name>
</gene>
<dbReference type="InterPro" id="IPR036047">
    <property type="entry name" value="F-box-like_dom_sf"/>
</dbReference>
<dbReference type="EnsemblPlants" id="Pp3c20_4050V3.7">
    <property type="protein sequence ID" value="Pp3c20_4050V3.7"/>
    <property type="gene ID" value="Pp3c20_4050"/>
</dbReference>
<dbReference type="Gramene" id="Pp3c20_4050V3.7">
    <property type="protein sequence ID" value="Pp3c20_4050V3.7"/>
    <property type="gene ID" value="Pp3c20_4050"/>
</dbReference>
<evidence type="ECO:0000313" key="4">
    <source>
        <dbReference type="EnsemblPlants" id="Pp3c20_4050V3.10"/>
    </source>
</evidence>
<evidence type="ECO:0000256" key="1">
    <source>
        <dbReference type="SAM" id="MobiDB-lite"/>
    </source>
</evidence>
<dbReference type="InterPro" id="IPR041567">
    <property type="entry name" value="COI1_F-box"/>
</dbReference>
<dbReference type="EnsemblPlants" id="Pp3c20_4050V3.10">
    <property type="protein sequence ID" value="Pp3c20_4050V3.10"/>
    <property type="gene ID" value="Pp3c20_4050"/>
</dbReference>
<dbReference type="Gramene" id="Pp3c20_4050V3.9">
    <property type="protein sequence ID" value="Pp3c20_4050V3.9"/>
    <property type="gene ID" value="Pp3c20_4050"/>
</dbReference>
<dbReference type="EnsemblPlants" id="Pp3c20_4050V3.9">
    <property type="protein sequence ID" value="Pp3c20_4050V3.9"/>
    <property type="gene ID" value="Pp3c20_4050"/>
</dbReference>
<dbReference type="Gene3D" id="3.80.10.10">
    <property type="entry name" value="Ribonuclease Inhibitor"/>
    <property type="match status" value="1"/>
</dbReference>
<reference evidence="4" key="3">
    <citation type="submission" date="2020-12" db="UniProtKB">
        <authorList>
            <consortium name="EnsemblPlants"/>
        </authorList>
    </citation>
    <scope>IDENTIFICATION</scope>
</reference>
<dbReference type="EMBL" id="ABEU02000020">
    <property type="status" value="NOT_ANNOTATED_CDS"/>
    <property type="molecule type" value="Genomic_DNA"/>
</dbReference>
<dbReference type="GeneID" id="112273373"/>
<dbReference type="SUPFAM" id="SSF52058">
    <property type="entry name" value="L domain-like"/>
    <property type="match status" value="1"/>
</dbReference>
<dbReference type="EnsemblPlants" id="Pp3c20_4050V3.8">
    <property type="protein sequence ID" value="Pp3c20_4050V3.8"/>
    <property type="gene ID" value="Pp3c20_4050"/>
</dbReference>
<dbReference type="FunFam" id="3.80.10.10:FF:000124">
    <property type="entry name" value="Coronatine-insensitive protein 1"/>
    <property type="match status" value="1"/>
</dbReference>
<feature type="domain" description="COI1 F-box" evidence="2">
    <location>
        <begin position="38"/>
        <end position="75"/>
    </location>
</feature>
<keyword evidence="5" id="KW-1185">Reference proteome</keyword>
<dbReference type="Gramene" id="Pp3c20_4050V3.6">
    <property type="protein sequence ID" value="Pp3c20_4050V3.6"/>
    <property type="gene ID" value="Pp3c20_4050"/>
</dbReference>
<dbReference type="Gramene" id="Pp3c20_4050V3.11">
    <property type="protein sequence ID" value="Pp3c20_4050V3.11"/>
    <property type="gene ID" value="Pp3c20_4050"/>
</dbReference>
<dbReference type="Pfam" id="PF18791">
    <property type="entry name" value="Transp_inhibit"/>
    <property type="match status" value="1"/>
</dbReference>
<dbReference type="Gramene" id="Pp3c20_4050V3.10">
    <property type="protein sequence ID" value="Pp3c20_4050V3.10"/>
    <property type="gene ID" value="Pp3c20_4050"/>
</dbReference>
<evidence type="ECO:0000259" key="3">
    <source>
        <dbReference type="Pfam" id="PF18791"/>
    </source>
</evidence>
<dbReference type="OMA" id="CPHSVIP"/>
<dbReference type="EnsemblPlants" id="Pp3c20_4050V3.11">
    <property type="protein sequence ID" value="Pp3c20_4050V3.11"/>
    <property type="gene ID" value="Pp3c20_4050"/>
</dbReference>
<dbReference type="Pfam" id="PF18511">
    <property type="entry name" value="F-box_5"/>
    <property type="match status" value="1"/>
</dbReference>
<sequence length="667" mass="74407">MSEVASWGDSPQLSNKKGKNRLANESTPSTECKFNLLPEPIIESIFNRVEARGDRNAMSQVCKLWQKMDGMTRKNIYISNCYSIAPSDVSRRFKSLQKIKIKGKPRAYEFGLLVERWGGHAGPWIGEMSRAYPELLGLSMRRMDVTDNDLRILASRCPKLQKLKLHKCCGFSTGGLEHITRSCRTLRVLDIEESDDIEDTGGPWLELLENSDGRLESLNIASAGLEEENIKEVLPVVGRSLKCISSLKVSDMELGSFFKILDNSNVPVVELGLGCYCSSPEDPKELASSFALRLSKVKVLDLKFATLNAEIQIELLRHCSSLEELELRSAVGDRGMQVIGETCKQLKRIRVDQDTSEYMTDYITQKGMIAICEGCRELDFLVMYLSDVNNEALAAVGRCLPKLTDFRIVLLEVRNDVKDLPLDEGVRLLLQGCPILTRFSVYLRQGGLSDKGVGYIGQFGTKLKWVLLGCSGETDKGLRLMAEGCRQLERLELRCCPFTELQLASSILNSWRHLKYLWVQGVGATSGLGVDLVTHKSGFLVEFMGETQQILGYYSATRPRTDNPRSVCLINYVPPEDRPEADAKGFQGNTHASQGDAHSFYSDYADGYVRNSCSEAEAFYPGFNENNLYPDADENAFYTGVVDAGLYLGVGDSCGYPEFGEDEAFIY</sequence>
<dbReference type="PANTHER" id="PTHR16134">
    <property type="entry name" value="F-BOX/TPR REPEAT PROTEIN POF3"/>
    <property type="match status" value="1"/>
</dbReference>
<dbReference type="CDD" id="cd22159">
    <property type="entry name" value="F-box_AtTIR1-like"/>
    <property type="match status" value="1"/>
</dbReference>
<dbReference type="AlphaFoldDB" id="A0A7I4C1K8"/>
<dbReference type="FunFam" id="1.20.1280.50:FF:000023">
    <property type="entry name" value="F-box/LRR-repeat protein 4"/>
    <property type="match status" value="1"/>
</dbReference>
<reference evidence="4 5" key="1">
    <citation type="journal article" date="2008" name="Science">
        <title>The Physcomitrella genome reveals evolutionary insights into the conquest of land by plants.</title>
        <authorList>
            <person name="Rensing S."/>
            <person name="Lang D."/>
            <person name="Zimmer A."/>
            <person name="Terry A."/>
            <person name="Salamov A."/>
            <person name="Shapiro H."/>
            <person name="Nishiyama T."/>
            <person name="Perroud P.-F."/>
            <person name="Lindquist E."/>
            <person name="Kamisugi Y."/>
            <person name="Tanahashi T."/>
            <person name="Sakakibara K."/>
            <person name="Fujita T."/>
            <person name="Oishi K."/>
            <person name="Shin-I T."/>
            <person name="Kuroki Y."/>
            <person name="Toyoda A."/>
            <person name="Suzuki Y."/>
            <person name="Hashimoto A."/>
            <person name="Yamaguchi K."/>
            <person name="Sugano A."/>
            <person name="Kohara Y."/>
            <person name="Fujiyama A."/>
            <person name="Anterola A."/>
            <person name="Aoki S."/>
            <person name="Ashton N."/>
            <person name="Barbazuk W.B."/>
            <person name="Barker E."/>
            <person name="Bennetzen J."/>
            <person name="Bezanilla M."/>
            <person name="Blankenship R."/>
            <person name="Cho S.H."/>
            <person name="Dutcher S."/>
            <person name="Estelle M."/>
            <person name="Fawcett J.A."/>
            <person name="Gundlach H."/>
            <person name="Hanada K."/>
            <person name="Heyl A."/>
            <person name="Hicks K.A."/>
            <person name="Hugh J."/>
            <person name="Lohr M."/>
            <person name="Mayer K."/>
            <person name="Melkozernov A."/>
            <person name="Murata T."/>
            <person name="Nelson D."/>
            <person name="Pils B."/>
            <person name="Prigge M."/>
            <person name="Reiss B."/>
            <person name="Renner T."/>
            <person name="Rombauts S."/>
            <person name="Rushton P."/>
            <person name="Sanderfoot A."/>
            <person name="Schween G."/>
            <person name="Shiu S.-H."/>
            <person name="Stueber K."/>
            <person name="Theodoulou F.L."/>
            <person name="Tu H."/>
            <person name="Van de Peer Y."/>
            <person name="Verrier P.J."/>
            <person name="Waters E."/>
            <person name="Wood A."/>
            <person name="Yang L."/>
            <person name="Cove D."/>
            <person name="Cuming A."/>
            <person name="Hasebe M."/>
            <person name="Lucas S."/>
            <person name="Mishler D.B."/>
            <person name="Reski R."/>
            <person name="Grigoriev I."/>
            <person name="Quatrano R.S."/>
            <person name="Boore J.L."/>
        </authorList>
    </citation>
    <scope>NUCLEOTIDE SEQUENCE [LARGE SCALE GENOMIC DNA]</scope>
    <source>
        <strain evidence="4 5">cv. Gransden 2004</strain>
    </source>
</reference>
<dbReference type="EnsemblPlants" id="Pp3c20_4050V3.6">
    <property type="protein sequence ID" value="Pp3c20_4050V3.6"/>
    <property type="gene ID" value="Pp3c20_4050"/>
</dbReference>
<dbReference type="InterPro" id="IPR041101">
    <property type="entry name" value="Transp_inhibit"/>
</dbReference>
<dbReference type="InterPro" id="IPR032675">
    <property type="entry name" value="LRR_dom_sf"/>
</dbReference>
<evidence type="ECO:0008006" key="6">
    <source>
        <dbReference type="Google" id="ProtNLM"/>
    </source>
</evidence>